<dbReference type="InterPro" id="IPR017907">
    <property type="entry name" value="Znf_RING_CS"/>
</dbReference>
<dbReference type="GO" id="GO:0005783">
    <property type="term" value="C:endoplasmic reticulum"/>
    <property type="evidence" value="ECO:0007669"/>
    <property type="project" value="InterPro"/>
</dbReference>
<dbReference type="InterPro" id="IPR001841">
    <property type="entry name" value="Znf_RING"/>
</dbReference>
<evidence type="ECO:0000256" key="1">
    <source>
        <dbReference type="ARBA" id="ARBA00000900"/>
    </source>
</evidence>
<organism evidence="14 15">
    <name type="scientific">Ectocarpus siliculosus</name>
    <name type="common">Brown alga</name>
    <name type="synonym">Conferva siliculosa</name>
    <dbReference type="NCBI Taxonomy" id="2880"/>
    <lineage>
        <taxon>Eukaryota</taxon>
        <taxon>Sar</taxon>
        <taxon>Stramenopiles</taxon>
        <taxon>Ochrophyta</taxon>
        <taxon>PX clade</taxon>
        <taxon>Phaeophyceae</taxon>
        <taxon>Ectocarpales</taxon>
        <taxon>Ectocarpaceae</taxon>
        <taxon>Ectocarpus</taxon>
    </lineage>
</organism>
<dbReference type="UniPathway" id="UPA00143"/>
<dbReference type="SMART" id="SM00184">
    <property type="entry name" value="RING"/>
    <property type="match status" value="1"/>
</dbReference>
<evidence type="ECO:0000256" key="11">
    <source>
        <dbReference type="PROSITE-ProRule" id="PRU00175"/>
    </source>
</evidence>
<keyword evidence="8" id="KW-0833">Ubl conjugation pathway</keyword>
<evidence type="ECO:0000256" key="7">
    <source>
        <dbReference type="ARBA" id="ARBA00022771"/>
    </source>
</evidence>
<evidence type="ECO:0000256" key="6">
    <source>
        <dbReference type="ARBA" id="ARBA00022723"/>
    </source>
</evidence>
<evidence type="ECO:0000259" key="13">
    <source>
        <dbReference type="PROSITE" id="PS50089"/>
    </source>
</evidence>
<comment type="catalytic activity">
    <reaction evidence="1">
        <text>S-ubiquitinyl-[E2 ubiquitin-conjugating enzyme]-L-cysteine + [acceptor protein]-L-lysine = [E2 ubiquitin-conjugating enzyme]-L-cysteine + N(6)-ubiquitinyl-[acceptor protein]-L-lysine.</text>
        <dbReference type="EC" id="2.3.2.27"/>
    </reaction>
</comment>
<dbReference type="STRING" id="2880.D7FV06"/>
<comment type="pathway">
    <text evidence="3">Protein modification; protein ubiquitination.</text>
</comment>
<name>D7FV06_ECTSI</name>
<gene>
    <name evidence="14" type="ORF">Esi_0285_0020</name>
</gene>
<dbReference type="GO" id="GO:0016567">
    <property type="term" value="P:protein ubiquitination"/>
    <property type="evidence" value="ECO:0007669"/>
    <property type="project" value="UniProtKB-UniPathway"/>
</dbReference>
<dbReference type="PROSITE" id="PS00518">
    <property type="entry name" value="ZF_RING_1"/>
    <property type="match status" value="1"/>
</dbReference>
<dbReference type="GO" id="GO:0006511">
    <property type="term" value="P:ubiquitin-dependent protein catabolic process"/>
    <property type="evidence" value="ECO:0007669"/>
    <property type="project" value="InterPro"/>
</dbReference>
<evidence type="ECO:0000256" key="2">
    <source>
        <dbReference type="ARBA" id="ARBA00004308"/>
    </source>
</evidence>
<dbReference type="EC" id="2.3.2.27" evidence="4"/>
<feature type="domain" description="RING-type" evidence="13">
    <location>
        <begin position="17"/>
        <end position="56"/>
    </location>
</feature>
<keyword evidence="10" id="KW-0472">Membrane</keyword>
<dbReference type="InterPro" id="IPR018957">
    <property type="entry name" value="Znf_C3HC4_RING-type"/>
</dbReference>
<keyword evidence="5" id="KW-0808">Transferase</keyword>
<dbReference type="GO" id="GO:0008270">
    <property type="term" value="F:zinc ion binding"/>
    <property type="evidence" value="ECO:0007669"/>
    <property type="project" value="UniProtKB-KW"/>
</dbReference>
<evidence type="ECO:0000313" key="14">
    <source>
        <dbReference type="EMBL" id="CBJ31812.1"/>
    </source>
</evidence>
<reference evidence="14 15" key="1">
    <citation type="journal article" date="2010" name="Nature">
        <title>The Ectocarpus genome and the independent evolution of multicellularity in brown algae.</title>
        <authorList>
            <person name="Cock J.M."/>
            <person name="Sterck L."/>
            <person name="Rouze P."/>
            <person name="Scornet D."/>
            <person name="Allen A.E."/>
            <person name="Amoutzias G."/>
            <person name="Anthouard V."/>
            <person name="Artiguenave F."/>
            <person name="Aury J.M."/>
            <person name="Badger J.H."/>
            <person name="Beszteri B."/>
            <person name="Billiau K."/>
            <person name="Bonnet E."/>
            <person name="Bothwell J.H."/>
            <person name="Bowler C."/>
            <person name="Boyen C."/>
            <person name="Brownlee C."/>
            <person name="Carrano C.J."/>
            <person name="Charrier B."/>
            <person name="Cho G.Y."/>
            <person name="Coelho S.M."/>
            <person name="Collen J."/>
            <person name="Corre E."/>
            <person name="Da Silva C."/>
            <person name="Delage L."/>
            <person name="Delaroque N."/>
            <person name="Dittami S.M."/>
            <person name="Doulbeau S."/>
            <person name="Elias M."/>
            <person name="Farnham G."/>
            <person name="Gachon C.M."/>
            <person name="Gschloessl B."/>
            <person name="Heesch S."/>
            <person name="Jabbari K."/>
            <person name="Jubin C."/>
            <person name="Kawai H."/>
            <person name="Kimura K."/>
            <person name="Kloareg B."/>
            <person name="Kupper F.C."/>
            <person name="Lang D."/>
            <person name="Le Bail A."/>
            <person name="Leblanc C."/>
            <person name="Lerouge P."/>
            <person name="Lohr M."/>
            <person name="Lopez P.J."/>
            <person name="Martens C."/>
            <person name="Maumus F."/>
            <person name="Michel G."/>
            <person name="Miranda-Saavedra D."/>
            <person name="Morales J."/>
            <person name="Moreau H."/>
            <person name="Motomura T."/>
            <person name="Nagasato C."/>
            <person name="Napoli C.A."/>
            <person name="Nelson D.R."/>
            <person name="Nyvall-Collen P."/>
            <person name="Peters A.F."/>
            <person name="Pommier C."/>
            <person name="Potin P."/>
            <person name="Poulain J."/>
            <person name="Quesneville H."/>
            <person name="Read B."/>
            <person name="Rensing S.A."/>
            <person name="Ritter A."/>
            <person name="Rousvoal S."/>
            <person name="Samanta M."/>
            <person name="Samson G."/>
            <person name="Schroeder D.C."/>
            <person name="Segurens B."/>
            <person name="Strittmatter M."/>
            <person name="Tonon T."/>
            <person name="Tregear J.W."/>
            <person name="Valentin K."/>
            <person name="von Dassow P."/>
            <person name="Yamagishi T."/>
            <person name="Van de Peer Y."/>
            <person name="Wincker P."/>
        </authorList>
    </citation>
    <scope>NUCLEOTIDE SEQUENCE [LARGE SCALE GENOMIC DNA]</scope>
    <source>
        <strain evidence="15">Ec32 / CCAP1310/4</strain>
    </source>
</reference>
<comment type="subcellular location">
    <subcellularLocation>
        <location evidence="2">Endomembrane system</location>
    </subcellularLocation>
</comment>
<keyword evidence="9" id="KW-0862">Zinc</keyword>
<evidence type="ECO:0000256" key="12">
    <source>
        <dbReference type="SAM" id="MobiDB-lite"/>
    </source>
</evidence>
<dbReference type="Proteomes" id="UP000002630">
    <property type="component" value="Unassembled WGS sequence"/>
</dbReference>
<evidence type="ECO:0000256" key="4">
    <source>
        <dbReference type="ARBA" id="ARBA00012483"/>
    </source>
</evidence>
<dbReference type="eggNOG" id="KOG0823">
    <property type="taxonomic scope" value="Eukaryota"/>
</dbReference>
<dbReference type="InParanoid" id="D7FV06"/>
<dbReference type="OrthoDB" id="29886at2759"/>
<dbReference type="GO" id="GO:0061630">
    <property type="term" value="F:ubiquitin protein ligase activity"/>
    <property type="evidence" value="ECO:0007669"/>
    <property type="project" value="UniProtKB-EC"/>
</dbReference>
<sequence length="161" mass="17037">MRPKGSNPGEEDSYFECNICLDGVREPVVTRCGHLFCWPCLYRWLNTNQTECPVCKAGVTASNVIPLYGRGAESVDPRTKPTERDGVPSRPEAERPQAARLRHANAFTGGFDVGGGGGAGPTGEDGVGNGAVAGGHVHFQAGLGFFPSLFGLQFVSGTNRL</sequence>
<evidence type="ECO:0000313" key="15">
    <source>
        <dbReference type="Proteomes" id="UP000002630"/>
    </source>
</evidence>
<dbReference type="PANTHER" id="PTHR12313">
    <property type="entry name" value="E3 UBIQUITIN-PROTEIN LIGASE RNF5-RELATED"/>
    <property type="match status" value="1"/>
</dbReference>
<feature type="compositionally biased region" description="Basic and acidic residues" evidence="12">
    <location>
        <begin position="73"/>
        <end position="97"/>
    </location>
</feature>
<dbReference type="EMBL" id="FN649760">
    <property type="protein sequence ID" value="CBJ31812.1"/>
    <property type="molecule type" value="Genomic_DNA"/>
</dbReference>
<dbReference type="InterPro" id="IPR045103">
    <property type="entry name" value="RNF5/RNF185-like"/>
</dbReference>
<dbReference type="InterPro" id="IPR013083">
    <property type="entry name" value="Znf_RING/FYVE/PHD"/>
</dbReference>
<keyword evidence="6" id="KW-0479">Metal-binding</keyword>
<keyword evidence="15" id="KW-1185">Reference proteome</keyword>
<proteinExistence type="predicted"/>
<feature type="region of interest" description="Disordered" evidence="12">
    <location>
        <begin position="71"/>
        <end position="98"/>
    </location>
</feature>
<evidence type="ECO:0000256" key="5">
    <source>
        <dbReference type="ARBA" id="ARBA00022679"/>
    </source>
</evidence>
<dbReference type="Pfam" id="PF00097">
    <property type="entry name" value="zf-C3HC4"/>
    <property type="match status" value="1"/>
</dbReference>
<accession>D7FV06</accession>
<protein>
    <recommendedName>
        <fullName evidence="4">RING-type E3 ubiquitin transferase</fullName>
        <ecNumber evidence="4">2.3.2.27</ecNumber>
    </recommendedName>
</protein>
<evidence type="ECO:0000256" key="8">
    <source>
        <dbReference type="ARBA" id="ARBA00022786"/>
    </source>
</evidence>
<evidence type="ECO:0000256" key="9">
    <source>
        <dbReference type="ARBA" id="ARBA00022833"/>
    </source>
</evidence>
<dbReference type="Gene3D" id="3.30.40.10">
    <property type="entry name" value="Zinc/RING finger domain, C3HC4 (zinc finger)"/>
    <property type="match status" value="1"/>
</dbReference>
<dbReference type="AlphaFoldDB" id="D7FV06"/>
<keyword evidence="7 11" id="KW-0863">Zinc-finger</keyword>
<dbReference type="PROSITE" id="PS50089">
    <property type="entry name" value="ZF_RING_2"/>
    <property type="match status" value="1"/>
</dbReference>
<evidence type="ECO:0000256" key="10">
    <source>
        <dbReference type="ARBA" id="ARBA00023136"/>
    </source>
</evidence>
<dbReference type="SUPFAM" id="SSF57850">
    <property type="entry name" value="RING/U-box"/>
    <property type="match status" value="1"/>
</dbReference>
<evidence type="ECO:0000256" key="3">
    <source>
        <dbReference type="ARBA" id="ARBA00004906"/>
    </source>
</evidence>